<evidence type="ECO:0000313" key="4">
    <source>
        <dbReference type="Proteomes" id="UP000787635"/>
    </source>
</evidence>
<reference evidence="3 4" key="1">
    <citation type="submission" date="2020-03" db="EMBL/GenBank/DDBJ databases">
        <title>Roseomonas selenitidurans sp. nov. isolated from urban soil.</title>
        <authorList>
            <person name="Liu H."/>
        </authorList>
    </citation>
    <scope>NUCLEOTIDE SEQUENCE [LARGE SCALE GENOMIC DNA]</scope>
    <source>
        <strain evidence="3 4">BU-1</strain>
    </source>
</reference>
<proteinExistence type="predicted"/>
<comment type="caution">
    <text evidence="3">The sequence shown here is derived from an EMBL/GenBank/DDBJ whole genome shotgun (WGS) entry which is preliminary data.</text>
</comment>
<sequence>MALLLAGCVAAPPASSPAALERDLLAIPVPGTGQAIAARLCRPELPRTGPVPLAVINHGSPADAAARPRMRPAACGAEAVRWFTDRGFAVLLPLRRGYGVSGGAWAESNGRCAAPDFAGAGRQGALDVAAAVEYGRRLPGIRPEGVLVVGQSAGGWAALALAADRPEGVAAVIAMAPGRGGWAGGQPGRNCAPERLVAAAGEFGRSARLPVLWVATANDSFFSPSLAAAMQDAFTRAGGQAALVALPAWGADGHSLFFGAGGSATWGPIVERFLRSHGYGARQT</sequence>
<gene>
    <name evidence="3" type="ORF">HEQ75_05815</name>
</gene>
<evidence type="ECO:0000313" key="3">
    <source>
        <dbReference type="EMBL" id="NKC30370.1"/>
    </source>
</evidence>
<dbReference type="Pfam" id="PF02129">
    <property type="entry name" value="Peptidase_S15"/>
    <property type="match status" value="1"/>
</dbReference>
<evidence type="ECO:0000259" key="2">
    <source>
        <dbReference type="Pfam" id="PF02129"/>
    </source>
</evidence>
<organism evidence="3 4">
    <name type="scientific">Falsiroseomonas selenitidurans</name>
    <dbReference type="NCBI Taxonomy" id="2716335"/>
    <lineage>
        <taxon>Bacteria</taxon>
        <taxon>Pseudomonadati</taxon>
        <taxon>Pseudomonadota</taxon>
        <taxon>Alphaproteobacteria</taxon>
        <taxon>Acetobacterales</taxon>
        <taxon>Roseomonadaceae</taxon>
        <taxon>Falsiroseomonas</taxon>
    </lineage>
</organism>
<evidence type="ECO:0000256" key="1">
    <source>
        <dbReference type="ARBA" id="ARBA00022801"/>
    </source>
</evidence>
<dbReference type="PANTHER" id="PTHR22946:SF9">
    <property type="entry name" value="POLYKETIDE TRANSFERASE AF380"/>
    <property type="match status" value="1"/>
</dbReference>
<accession>A0ABX1E606</accession>
<dbReference type="SUPFAM" id="SSF53474">
    <property type="entry name" value="alpha/beta-Hydrolases"/>
    <property type="match status" value="1"/>
</dbReference>
<dbReference type="InterPro" id="IPR029058">
    <property type="entry name" value="AB_hydrolase_fold"/>
</dbReference>
<keyword evidence="4" id="KW-1185">Reference proteome</keyword>
<dbReference type="InterPro" id="IPR050261">
    <property type="entry name" value="FrsA_esterase"/>
</dbReference>
<feature type="domain" description="Xaa-Pro dipeptidyl-peptidase-like" evidence="2">
    <location>
        <begin position="33"/>
        <end position="183"/>
    </location>
</feature>
<dbReference type="PANTHER" id="PTHR22946">
    <property type="entry name" value="DIENELACTONE HYDROLASE DOMAIN-CONTAINING PROTEIN-RELATED"/>
    <property type="match status" value="1"/>
</dbReference>
<dbReference type="Gene3D" id="3.40.50.1820">
    <property type="entry name" value="alpha/beta hydrolase"/>
    <property type="match status" value="1"/>
</dbReference>
<name>A0ABX1E606_9PROT</name>
<dbReference type="InterPro" id="IPR000383">
    <property type="entry name" value="Xaa-Pro-like_dom"/>
</dbReference>
<dbReference type="Proteomes" id="UP000787635">
    <property type="component" value="Unassembled WGS sequence"/>
</dbReference>
<keyword evidence="1 3" id="KW-0378">Hydrolase</keyword>
<dbReference type="EMBL" id="JAAVNE010000006">
    <property type="protein sequence ID" value="NKC30370.1"/>
    <property type="molecule type" value="Genomic_DNA"/>
</dbReference>
<dbReference type="GO" id="GO:0016787">
    <property type="term" value="F:hydrolase activity"/>
    <property type="evidence" value="ECO:0007669"/>
    <property type="project" value="UniProtKB-KW"/>
</dbReference>
<protein>
    <submittedName>
        <fullName evidence="3">Alpha/beta fold hydrolase</fullName>
    </submittedName>
</protein>